<organism evidence="4 5">
    <name type="scientific">Camelina sativa</name>
    <name type="common">False flax</name>
    <name type="synonym">Myagrum sativum</name>
    <dbReference type="NCBI Taxonomy" id="90675"/>
    <lineage>
        <taxon>Eukaryota</taxon>
        <taxon>Viridiplantae</taxon>
        <taxon>Streptophyta</taxon>
        <taxon>Embryophyta</taxon>
        <taxon>Tracheophyta</taxon>
        <taxon>Spermatophyta</taxon>
        <taxon>Magnoliopsida</taxon>
        <taxon>eudicotyledons</taxon>
        <taxon>Gunneridae</taxon>
        <taxon>Pentapetalae</taxon>
        <taxon>rosids</taxon>
        <taxon>malvids</taxon>
        <taxon>Brassicales</taxon>
        <taxon>Brassicaceae</taxon>
        <taxon>Camelineae</taxon>
        <taxon>Camelina</taxon>
    </lineage>
</organism>
<evidence type="ECO:0000256" key="1">
    <source>
        <dbReference type="ARBA" id="ARBA00022737"/>
    </source>
</evidence>
<feature type="domain" description="K Homology" evidence="3">
    <location>
        <begin position="129"/>
        <end position="203"/>
    </location>
</feature>
<accession>A0ABM0Y423</accession>
<evidence type="ECO:0000256" key="2">
    <source>
        <dbReference type="PROSITE-ProRule" id="PRU00117"/>
    </source>
</evidence>
<dbReference type="Gene3D" id="3.30.310.210">
    <property type="match status" value="2"/>
</dbReference>
<keyword evidence="1" id="KW-0677">Repeat</keyword>
<protein>
    <submittedName>
        <fullName evidence="5">KH domain-containing protein HEN4-like</fullName>
    </submittedName>
</protein>
<dbReference type="Pfam" id="PF00013">
    <property type="entry name" value="KH_1"/>
    <property type="match status" value="3"/>
</dbReference>
<dbReference type="SUPFAM" id="SSF54791">
    <property type="entry name" value="Eukaryotic type KH-domain (KH-domain type I)"/>
    <property type="match status" value="3"/>
</dbReference>
<proteinExistence type="predicted"/>
<keyword evidence="2" id="KW-0694">RNA-binding</keyword>
<dbReference type="InterPro" id="IPR004088">
    <property type="entry name" value="KH_dom_type_1"/>
</dbReference>
<name>A0ABM0Y423_CAMSA</name>
<keyword evidence="4" id="KW-1185">Reference proteome</keyword>
<dbReference type="GeneID" id="104772177"/>
<dbReference type="RefSeq" id="XP_010495122.2">
    <property type="nucleotide sequence ID" value="XM_010496820.2"/>
</dbReference>
<evidence type="ECO:0000313" key="5">
    <source>
        <dbReference type="RefSeq" id="XP_010495122.2"/>
    </source>
</evidence>
<gene>
    <name evidence="5" type="primary">LOC104772177</name>
</gene>
<dbReference type="SMART" id="SM00322">
    <property type="entry name" value="KH"/>
    <property type="match status" value="2"/>
</dbReference>
<dbReference type="PANTHER" id="PTHR10288">
    <property type="entry name" value="KH DOMAIN CONTAINING RNA BINDING PROTEIN"/>
    <property type="match status" value="1"/>
</dbReference>
<dbReference type="InterPro" id="IPR004087">
    <property type="entry name" value="KH_dom"/>
</dbReference>
<reference evidence="4" key="1">
    <citation type="journal article" date="2014" name="Nat. Commun.">
        <title>The emerging biofuel crop Camelina sativa retains a highly undifferentiated hexaploid genome structure.</title>
        <authorList>
            <person name="Kagale S."/>
            <person name="Koh C."/>
            <person name="Nixon J."/>
            <person name="Bollina V."/>
            <person name="Clarke W.E."/>
            <person name="Tuteja R."/>
            <person name="Spillane C."/>
            <person name="Robinson S.J."/>
            <person name="Links M.G."/>
            <person name="Clarke C."/>
            <person name="Higgins E.E."/>
            <person name="Huebert T."/>
            <person name="Sharpe A.G."/>
            <person name="Parkin I.A."/>
        </authorList>
    </citation>
    <scope>NUCLEOTIDE SEQUENCE [LARGE SCALE GENOMIC DNA]</scope>
    <source>
        <strain evidence="4">cv. DH55</strain>
    </source>
</reference>
<evidence type="ECO:0000259" key="3">
    <source>
        <dbReference type="SMART" id="SM00322"/>
    </source>
</evidence>
<dbReference type="Proteomes" id="UP000694864">
    <property type="component" value="Chromosome 20"/>
</dbReference>
<dbReference type="PROSITE" id="PS50084">
    <property type="entry name" value="KH_TYPE_1"/>
    <property type="match status" value="2"/>
</dbReference>
<sequence length="599" mass="66142">MEGKKFESTARAPPQSLTAPPAGYAVFRILCDVSQAGGRIGISGRVIHQLQESTKSRIWFEKAPLDSQYRVITILAYVGSTFRLNLGVTVNNASNREKEAQEQEVEVSRAQLALIRVFEALNVGFRTISSVSVMMLLEGSHVVTVIGKGGELLEMIWRETGCNVEIRTHDLPSCAKPDDVMVKIEGKVLAVKKALVSISSRMQACKPISMASLHKHTEAIPDALRRPMDVVPLPRDALSRAFGSITQPRIDSLSQYRISDHRLINSASKNHPVTIKQPLQESEDDIRNVVLKILCPKQSARARSVIKTLQNVRDASISVSDTLSDCDERLITITASEDPEDKNSPAQRAMILVFTRIYEIATETKDFDVRSSITARLVVRTYKINCFVGRDGCIASKIQKGTGAKIEVLEVEQNPKCVPKNTDQVVQISGGFSNVKEAINQVTSRLRENLIFHSFEPVDADPCIIPEDPSPNRVSPTALNFGRLSTMDLNDASHYSSQADPYGLWASRTPSAPRGVYEYDGSGGLSSTRDDLGFYSCPYSKNRCFCSGLRASNVTNKTVQYRVSENAVNSVFGDGHNGHTRLQELCEVRNPYSAHKIFP</sequence>
<feature type="domain" description="K Homology" evidence="3">
    <location>
        <begin position="371"/>
        <end position="447"/>
    </location>
</feature>
<dbReference type="InterPro" id="IPR036612">
    <property type="entry name" value="KH_dom_type_1_sf"/>
</dbReference>
<reference evidence="5" key="2">
    <citation type="submission" date="2025-08" db="UniProtKB">
        <authorList>
            <consortium name="RefSeq"/>
        </authorList>
    </citation>
    <scope>IDENTIFICATION</scope>
    <source>
        <tissue evidence="5">Leaf</tissue>
    </source>
</reference>
<evidence type="ECO:0000313" key="4">
    <source>
        <dbReference type="Proteomes" id="UP000694864"/>
    </source>
</evidence>